<organism evidence="1 2">
    <name type="scientific">Cellulomonas fimi (strain ATCC 484 / DSM 20113 / JCM 1341 / CCUG 24087 / LMG 16345 / NBRC 15513 / NCIMB 8980 / NCTC 7547 / NRS-133)</name>
    <dbReference type="NCBI Taxonomy" id="590998"/>
    <lineage>
        <taxon>Bacteria</taxon>
        <taxon>Bacillati</taxon>
        <taxon>Actinomycetota</taxon>
        <taxon>Actinomycetes</taxon>
        <taxon>Micrococcales</taxon>
        <taxon>Cellulomonadaceae</taxon>
        <taxon>Cellulomonas</taxon>
    </lineage>
</organism>
<reference evidence="1 2" key="1">
    <citation type="submission" date="2011-04" db="EMBL/GenBank/DDBJ databases">
        <title>Complete sequence of Cellulomonas fimi ATCC 484.</title>
        <authorList>
            <consortium name="US DOE Joint Genome Institute"/>
            <person name="Lucas S."/>
            <person name="Han J."/>
            <person name="Lapidus A."/>
            <person name="Cheng J.-F."/>
            <person name="Goodwin L."/>
            <person name="Pitluck S."/>
            <person name="Peters L."/>
            <person name="Chertkov O."/>
            <person name="Detter J.C."/>
            <person name="Han C."/>
            <person name="Tapia R."/>
            <person name="Land M."/>
            <person name="Hauser L."/>
            <person name="Kyrpides N."/>
            <person name="Ivanova N."/>
            <person name="Ovchinnikova G."/>
            <person name="Pagani I."/>
            <person name="Mead D."/>
            <person name="Brumm P."/>
            <person name="Woyke T."/>
        </authorList>
    </citation>
    <scope>NUCLEOTIDE SEQUENCE [LARGE SCALE GENOMIC DNA]</scope>
    <source>
        <strain evidence="2">ATCC 484 / DSM 20113 / JCM 1341 / NBRC 15513 / NCIMB 8980 / NCTC 7547</strain>
    </source>
</reference>
<dbReference type="Gene3D" id="3.20.20.80">
    <property type="entry name" value="Glycosidases"/>
    <property type="match status" value="1"/>
</dbReference>
<dbReference type="STRING" id="590998.Celf_0723"/>
<dbReference type="Proteomes" id="UP000008460">
    <property type="component" value="Chromosome"/>
</dbReference>
<dbReference type="AlphaFoldDB" id="F4GZE2"/>
<dbReference type="PANTHER" id="PTHR41244:SF1">
    <property type="entry name" value="GLYCOSYLTRANSFERASE"/>
    <property type="match status" value="1"/>
</dbReference>
<dbReference type="CDD" id="cd11579">
    <property type="entry name" value="Glyco_tran_WbsX"/>
    <property type="match status" value="1"/>
</dbReference>
<dbReference type="eggNOG" id="COG0438">
    <property type="taxonomic scope" value="Bacteria"/>
</dbReference>
<dbReference type="RefSeq" id="WP_013769892.1">
    <property type="nucleotide sequence ID" value="NC_015514.1"/>
</dbReference>
<name>F4GZE2_CELFA</name>
<dbReference type="HOGENOM" id="CLU_038570_0_0_11"/>
<dbReference type="Pfam" id="PF14307">
    <property type="entry name" value="Glyco_tran_WbsX"/>
    <property type="match status" value="1"/>
</dbReference>
<keyword evidence="2" id="KW-1185">Reference proteome</keyword>
<gene>
    <name evidence="1" type="ordered locus">Celf_0723</name>
</gene>
<sequence length="396" mass="44920">MRTIAFYLPQFHPIPENDQWWGEGFTEWTNVRRARPQFDGHDQPREPGELGHYSLTDHDVLRRQSDLARAHGVDAFCLYFYWFDGRRLLERPVEAWRSDPELLPYCLSWANESWTRRWDGKSRDVLMPQSYQAGFEERLFADLLPHLRAPHYLRQHGAPVLVVHRADQLPDPLGTTSLLRRLAEDAGVGGLHLVAAETKPGLDPRPMGFDAVVEFPPVGSNTIRNVHTAALDGVARDFRGRLMSYEKLARTFATRSGAPFVRYRGVTPGWDNTPRRQERATIYVGSTPELFGAWASRARKAEEAQRGRDGLLFVNAWNEWAEGAYLEPDTRRGLAYLEAMTAGSSVPSSARSRSASGRRTWTRPQLYSVMLAALGSALKSARSVVRHVERLRRGSA</sequence>
<dbReference type="PANTHER" id="PTHR41244">
    <property type="entry name" value="RHAMNAN SYNTHESIS F"/>
    <property type="match status" value="1"/>
</dbReference>
<proteinExistence type="predicted"/>
<dbReference type="InterPro" id="IPR032719">
    <property type="entry name" value="WbsX"/>
</dbReference>
<evidence type="ECO:0000313" key="2">
    <source>
        <dbReference type="Proteomes" id="UP000008460"/>
    </source>
</evidence>
<evidence type="ECO:0000313" key="1">
    <source>
        <dbReference type="EMBL" id="AEE44863.1"/>
    </source>
</evidence>
<protein>
    <submittedName>
        <fullName evidence="1">Uncharacterized protein</fullName>
    </submittedName>
</protein>
<dbReference type="EMBL" id="CP002666">
    <property type="protein sequence ID" value="AEE44863.1"/>
    <property type="molecule type" value="Genomic_DNA"/>
</dbReference>
<accession>F4GZE2</accession>
<dbReference type="KEGG" id="cfi:Celf_0723"/>